<dbReference type="CDD" id="cd00024">
    <property type="entry name" value="CD_CSD"/>
    <property type="match status" value="1"/>
</dbReference>
<proteinExistence type="predicted"/>
<dbReference type="GO" id="GO:0005634">
    <property type="term" value="C:nucleus"/>
    <property type="evidence" value="ECO:0007669"/>
    <property type="project" value="UniProtKB-SubCell"/>
</dbReference>
<sequence>MKREGPFTVVHKIKGDSYVLRDEQGVLLPIDIPPSQLKLISQDEIVPADQVYEVENIVAHEETENGQYRYKVRWKNYPPEQDTWEPYENFTDASTVAAYWERLGQAQPHADLNTGIKRKRATKINTQVKKTKST</sequence>
<dbReference type="SUPFAM" id="SSF54160">
    <property type="entry name" value="Chromo domain-like"/>
    <property type="match status" value="1"/>
</dbReference>
<dbReference type="PROSITE" id="PS50013">
    <property type="entry name" value="CHROMO_2"/>
    <property type="match status" value="1"/>
</dbReference>
<evidence type="ECO:0000313" key="5">
    <source>
        <dbReference type="Proteomes" id="UP000605846"/>
    </source>
</evidence>
<dbReference type="InterPro" id="IPR051219">
    <property type="entry name" value="Heterochromatin_chromo-domain"/>
</dbReference>
<dbReference type="InterPro" id="IPR016197">
    <property type="entry name" value="Chromo-like_dom_sf"/>
</dbReference>
<comment type="caution">
    <text evidence="4">The sequence shown here is derived from an EMBL/GenBank/DDBJ whole genome shotgun (WGS) entry which is preliminary data.</text>
</comment>
<dbReference type="SMART" id="SM00298">
    <property type="entry name" value="CHROMO"/>
    <property type="match status" value="1"/>
</dbReference>
<dbReference type="PANTHER" id="PTHR22812">
    <property type="entry name" value="CHROMOBOX PROTEIN"/>
    <property type="match status" value="1"/>
</dbReference>
<organism evidence="4 5">
    <name type="scientific">Apophysomyces ossiformis</name>
    <dbReference type="NCBI Taxonomy" id="679940"/>
    <lineage>
        <taxon>Eukaryota</taxon>
        <taxon>Fungi</taxon>
        <taxon>Fungi incertae sedis</taxon>
        <taxon>Mucoromycota</taxon>
        <taxon>Mucoromycotina</taxon>
        <taxon>Mucoromycetes</taxon>
        <taxon>Mucorales</taxon>
        <taxon>Mucorineae</taxon>
        <taxon>Mucoraceae</taxon>
        <taxon>Apophysomyces</taxon>
    </lineage>
</organism>
<dbReference type="EMBL" id="JABAYA010000217">
    <property type="protein sequence ID" value="KAF7722042.1"/>
    <property type="molecule type" value="Genomic_DNA"/>
</dbReference>
<feature type="domain" description="Chromo" evidence="3">
    <location>
        <begin position="52"/>
        <end position="111"/>
    </location>
</feature>
<dbReference type="Pfam" id="PF00385">
    <property type="entry name" value="Chromo"/>
    <property type="match status" value="1"/>
</dbReference>
<name>A0A8H7BFD1_9FUNG</name>
<accession>A0A8H7BFD1</accession>
<comment type="subcellular location">
    <subcellularLocation>
        <location evidence="1">Nucleus</location>
    </subcellularLocation>
</comment>
<protein>
    <recommendedName>
        <fullName evidence="3">Chromo domain-containing protein</fullName>
    </recommendedName>
</protein>
<dbReference type="InterPro" id="IPR000953">
    <property type="entry name" value="Chromo/chromo_shadow_dom"/>
</dbReference>
<dbReference type="Gene3D" id="2.40.50.40">
    <property type="match status" value="1"/>
</dbReference>
<dbReference type="InterPro" id="IPR023780">
    <property type="entry name" value="Chromo_domain"/>
</dbReference>
<evidence type="ECO:0000313" key="4">
    <source>
        <dbReference type="EMBL" id="KAF7722042.1"/>
    </source>
</evidence>
<keyword evidence="5" id="KW-1185">Reference proteome</keyword>
<evidence type="ECO:0000259" key="3">
    <source>
        <dbReference type="PROSITE" id="PS50013"/>
    </source>
</evidence>
<evidence type="ECO:0000256" key="1">
    <source>
        <dbReference type="ARBA" id="ARBA00004123"/>
    </source>
</evidence>
<evidence type="ECO:0000256" key="2">
    <source>
        <dbReference type="ARBA" id="ARBA00023242"/>
    </source>
</evidence>
<gene>
    <name evidence="4" type="ORF">EC973_003764</name>
</gene>
<dbReference type="AlphaFoldDB" id="A0A8H7BFD1"/>
<dbReference type="OrthoDB" id="10267344at2759"/>
<dbReference type="Proteomes" id="UP000605846">
    <property type="component" value="Unassembled WGS sequence"/>
</dbReference>
<keyword evidence="2" id="KW-0539">Nucleus</keyword>
<reference evidence="4" key="1">
    <citation type="submission" date="2020-01" db="EMBL/GenBank/DDBJ databases">
        <title>Genome Sequencing of Three Apophysomyces-Like Fungal Strains Confirms a Novel Fungal Genus in the Mucoromycota with divergent Burkholderia-like Endosymbiotic Bacteria.</title>
        <authorList>
            <person name="Stajich J.E."/>
            <person name="Macias A.M."/>
            <person name="Carter-House D."/>
            <person name="Lovett B."/>
            <person name="Kasson L.R."/>
            <person name="Berry K."/>
            <person name="Grigoriev I."/>
            <person name="Chang Y."/>
            <person name="Spatafora J."/>
            <person name="Kasson M.T."/>
        </authorList>
    </citation>
    <scope>NUCLEOTIDE SEQUENCE</scope>
    <source>
        <strain evidence="4">NRRL A-21654</strain>
    </source>
</reference>